<gene>
    <name evidence="3" type="primary">pilW</name>
    <name evidence="3" type="ORF">GNP35_11295</name>
</gene>
<sequence length="634" mass="71480">MGRILYLLCCITLLSACVTEKTFIDSKKQVRSFEFDRDEAARTRLILALSYLETNRFEQAKFNLEKALEFNPERADVNYSLGYYYQMVGEMEIAEKYYLEAIDLEPQNPDTLNNYGTFLCNVGQLDKAAVYFKKAINISKYTRAADSYENLAICALSNDQILQAQEYFEMSYKHNPSRAYNLLSLAGIKYATGDLIAALNFYTRFNRIGQATPRSLLLGYILETKRGRLNQANQYADQIIANFPESNEALYITTKTVINSEFEQLRLKYQAKHNNSPKIKITRKTASNSLVKPKKVNTPSKATYQSKPGGSALALPTVIATAVKQVATQSEFEAELQQKVAMFSKPLTDTESVSLPAEVKSAVVIRQEAPLPTEEILLKEVASAKLVNDRATTVNNREYTKVQPVKLIVPTYEVQLGDNLYRISVTFNVKVERLVAWNALSKAEVSVGQTLFVADPEPYVVLQKEQQLSDVAKQQKVELEALLRWNSLDQDGWLKEGQKVLVADPSWYTTRQQADAMAGLGEPIAVDNATITIPTHKVKSGEFLYKISKDYNVKLDSLIKWNNLTSKAKLKVGQVIYVGNPDVYYTLPQSQSMELTAKRIGINVQQLKDWNNIDQDGVLSAGTRLLKVNPEQYQ</sequence>
<feature type="repeat" description="TPR" evidence="1">
    <location>
        <begin position="75"/>
        <end position="108"/>
    </location>
</feature>
<dbReference type="RefSeq" id="WP_155696215.1">
    <property type="nucleotide sequence ID" value="NZ_WOCD01000005.1"/>
</dbReference>
<dbReference type="InterPro" id="IPR036779">
    <property type="entry name" value="LysM_dom_sf"/>
</dbReference>
<dbReference type="InterPro" id="IPR011990">
    <property type="entry name" value="TPR-like_helical_dom_sf"/>
</dbReference>
<dbReference type="PROSITE" id="PS51782">
    <property type="entry name" value="LYSM"/>
    <property type="match status" value="4"/>
</dbReference>
<dbReference type="NCBIfam" id="TIGR02521">
    <property type="entry name" value="type_IV_pilW"/>
    <property type="match status" value="1"/>
</dbReference>
<dbReference type="OrthoDB" id="9814042at2"/>
<accession>A0A6N8F8V2</accession>
<feature type="domain" description="LysM" evidence="2">
    <location>
        <begin position="583"/>
        <end position="627"/>
    </location>
</feature>
<feature type="domain" description="LysM" evidence="2">
    <location>
        <begin position="457"/>
        <end position="502"/>
    </location>
</feature>
<dbReference type="SMART" id="SM00257">
    <property type="entry name" value="LysM"/>
    <property type="match status" value="4"/>
</dbReference>
<dbReference type="PROSITE" id="PS50005">
    <property type="entry name" value="TPR"/>
    <property type="match status" value="3"/>
</dbReference>
<dbReference type="Gene3D" id="3.10.350.10">
    <property type="entry name" value="LysM domain"/>
    <property type="match status" value="2"/>
</dbReference>
<dbReference type="AlphaFoldDB" id="A0A6N8F8V2"/>
<dbReference type="Pfam" id="PF13181">
    <property type="entry name" value="TPR_8"/>
    <property type="match status" value="1"/>
</dbReference>
<evidence type="ECO:0000259" key="2">
    <source>
        <dbReference type="PROSITE" id="PS51782"/>
    </source>
</evidence>
<feature type="domain" description="LysM" evidence="2">
    <location>
        <begin position="410"/>
        <end position="453"/>
    </location>
</feature>
<protein>
    <submittedName>
        <fullName evidence="3">Type IV pilus biogenesis/stability protein PilW</fullName>
    </submittedName>
</protein>
<dbReference type="SMART" id="SM00028">
    <property type="entry name" value="TPR"/>
    <property type="match status" value="4"/>
</dbReference>
<dbReference type="GO" id="GO:0008932">
    <property type="term" value="F:lytic endotransglycosylase activity"/>
    <property type="evidence" value="ECO:0007669"/>
    <property type="project" value="TreeGrafter"/>
</dbReference>
<dbReference type="PANTHER" id="PTHR33734:SF22">
    <property type="entry name" value="MEMBRANE-BOUND LYTIC MUREIN TRANSGLYCOSYLASE D"/>
    <property type="match status" value="1"/>
</dbReference>
<dbReference type="Pfam" id="PF13431">
    <property type="entry name" value="TPR_17"/>
    <property type="match status" value="1"/>
</dbReference>
<dbReference type="Proteomes" id="UP000439994">
    <property type="component" value="Unassembled WGS sequence"/>
</dbReference>
<dbReference type="Gene3D" id="1.25.40.10">
    <property type="entry name" value="Tetratricopeptide repeat domain"/>
    <property type="match status" value="1"/>
</dbReference>
<keyword evidence="4" id="KW-1185">Reference proteome</keyword>
<dbReference type="EMBL" id="WOCD01000005">
    <property type="protein sequence ID" value="MUH73015.1"/>
    <property type="molecule type" value="Genomic_DNA"/>
</dbReference>
<evidence type="ECO:0000256" key="1">
    <source>
        <dbReference type="PROSITE-ProRule" id="PRU00339"/>
    </source>
</evidence>
<reference evidence="3 4" key="1">
    <citation type="submission" date="2019-11" db="EMBL/GenBank/DDBJ databases">
        <title>P. haliotis isolates from Z. marina roots.</title>
        <authorList>
            <person name="Cohen M."/>
            <person name="Jospin G."/>
            <person name="Eisen J.A."/>
            <person name="Coil D.A."/>
        </authorList>
    </citation>
    <scope>NUCLEOTIDE SEQUENCE [LARGE SCALE GENOMIC DNA]</scope>
    <source>
        <strain evidence="3 4">UCD-MCMsp1aY</strain>
    </source>
</reference>
<keyword evidence="1" id="KW-0802">TPR repeat</keyword>
<proteinExistence type="predicted"/>
<comment type="caution">
    <text evidence="3">The sequence shown here is derived from an EMBL/GenBank/DDBJ whole genome shotgun (WGS) entry which is preliminary data.</text>
</comment>
<dbReference type="InterPro" id="IPR018392">
    <property type="entry name" value="LysM"/>
</dbReference>
<feature type="repeat" description="TPR" evidence="1">
    <location>
        <begin position="109"/>
        <end position="142"/>
    </location>
</feature>
<dbReference type="Pfam" id="PF01476">
    <property type="entry name" value="LysM"/>
    <property type="match status" value="4"/>
</dbReference>
<dbReference type="SUPFAM" id="SSF48452">
    <property type="entry name" value="TPR-like"/>
    <property type="match status" value="1"/>
</dbReference>
<dbReference type="SUPFAM" id="SSF54106">
    <property type="entry name" value="LysM domain"/>
    <property type="match status" value="2"/>
</dbReference>
<feature type="repeat" description="TPR" evidence="1">
    <location>
        <begin position="41"/>
        <end position="74"/>
    </location>
</feature>
<evidence type="ECO:0000313" key="4">
    <source>
        <dbReference type="Proteomes" id="UP000439994"/>
    </source>
</evidence>
<dbReference type="CDD" id="cd00118">
    <property type="entry name" value="LysM"/>
    <property type="match status" value="4"/>
</dbReference>
<evidence type="ECO:0000313" key="3">
    <source>
        <dbReference type="EMBL" id="MUH73015.1"/>
    </source>
</evidence>
<dbReference type="PANTHER" id="PTHR33734">
    <property type="entry name" value="LYSM DOMAIN-CONTAINING GPI-ANCHORED PROTEIN 2"/>
    <property type="match status" value="1"/>
</dbReference>
<name>A0A6N8F8V2_9GAMM</name>
<dbReference type="PROSITE" id="PS51257">
    <property type="entry name" value="PROKAR_LIPOPROTEIN"/>
    <property type="match status" value="1"/>
</dbReference>
<dbReference type="InterPro" id="IPR019734">
    <property type="entry name" value="TPR_rpt"/>
</dbReference>
<organism evidence="3 4">
    <name type="scientific">Psychrosphaera haliotis</name>
    <dbReference type="NCBI Taxonomy" id="555083"/>
    <lineage>
        <taxon>Bacteria</taxon>
        <taxon>Pseudomonadati</taxon>
        <taxon>Pseudomonadota</taxon>
        <taxon>Gammaproteobacteria</taxon>
        <taxon>Alteromonadales</taxon>
        <taxon>Pseudoalteromonadaceae</taxon>
        <taxon>Psychrosphaera</taxon>
    </lineage>
</organism>
<dbReference type="InterPro" id="IPR013360">
    <property type="entry name" value="Pilus_4_PilW"/>
</dbReference>
<feature type="domain" description="LysM" evidence="2">
    <location>
        <begin position="534"/>
        <end position="578"/>
    </location>
</feature>